<reference evidence="1 2" key="1">
    <citation type="submission" date="2021-05" db="EMBL/GenBank/DDBJ databases">
        <title>Molecular characterization for Shewanella algae harboring chromosomal blaOXA-55-like strains isolated from clinical and environment sample.</title>
        <authorList>
            <person name="Ohama Y."/>
            <person name="Aoki K."/>
            <person name="Harada S."/>
            <person name="Moriya K."/>
            <person name="Ishii Y."/>
            <person name="Tateda K."/>
        </authorList>
    </citation>
    <scope>NUCLEOTIDE SEQUENCE [LARGE SCALE GENOMIC DNA]</scope>
    <source>
        <strain evidence="1 2">MBTL60-118</strain>
    </source>
</reference>
<gene>
    <name evidence="1" type="ORF">TUM3794_20340</name>
</gene>
<sequence length="409" mass="47179">MSVNPPRLSHVNRIWHSKATGLSVPKLGNVKTVHSAQNQILIENSSFIADMLQYGIEKEYCLQSEVAKALAIKDQTKQLVQICELMTNKIWNPFASKVQTIIETQHQAIKQVIASAINDWSDSERESFLKGYDDALSYRNEMVNLKFEVNHDARLYGDFYENTLSPRVTFNSAYNTNFDLELLRFKPRLKPAFYYIVESIMPYQFEAPILELTDYSSNWFLEETFGEEEELLPRIKPIYEYINKHPEYTIEELVEALKLDDEVETFLTDYGVESLINKVELEGHKEIVAKYRAQKHDDVMRSMGGLVKRHPALQPLLDAISYFKNNIGKVCFPFENQSDTESEFQLFFSYGHHAESEVVDAITEDFWSRGEESALGLVFSQDCEQFFHNYAISSCLVALMFTVLNAVAE</sequence>
<keyword evidence="2" id="KW-1185">Reference proteome</keyword>
<proteinExistence type="predicted"/>
<evidence type="ECO:0000313" key="1">
    <source>
        <dbReference type="EMBL" id="GIU41000.1"/>
    </source>
</evidence>
<organism evidence="1 2">
    <name type="scientific">Shewanella colwelliana</name>
    <name type="common">Alteromonas colwelliana</name>
    <dbReference type="NCBI Taxonomy" id="23"/>
    <lineage>
        <taxon>Bacteria</taxon>
        <taxon>Pseudomonadati</taxon>
        <taxon>Pseudomonadota</taxon>
        <taxon>Gammaproteobacteria</taxon>
        <taxon>Alteromonadales</taxon>
        <taxon>Shewanellaceae</taxon>
        <taxon>Shewanella</taxon>
    </lineage>
</organism>
<dbReference type="RefSeq" id="WP_220756913.1">
    <property type="nucleotide sequence ID" value="NZ_BPEU01000013.1"/>
</dbReference>
<protein>
    <submittedName>
        <fullName evidence="1">Uncharacterized protein</fullName>
    </submittedName>
</protein>
<dbReference type="EMBL" id="BPEU01000013">
    <property type="protein sequence ID" value="GIU41000.1"/>
    <property type="molecule type" value="Genomic_DNA"/>
</dbReference>
<comment type="caution">
    <text evidence="1">The sequence shown here is derived from an EMBL/GenBank/DDBJ whole genome shotgun (WGS) entry which is preliminary data.</text>
</comment>
<accession>A0ABQ4P0H4</accession>
<evidence type="ECO:0000313" key="2">
    <source>
        <dbReference type="Proteomes" id="UP000773469"/>
    </source>
</evidence>
<name>A0ABQ4P0H4_SHECO</name>
<dbReference type="Proteomes" id="UP000773469">
    <property type="component" value="Unassembled WGS sequence"/>
</dbReference>